<dbReference type="Pfam" id="PF08239">
    <property type="entry name" value="SH3_3"/>
    <property type="match status" value="1"/>
</dbReference>
<dbReference type="AlphaFoldDB" id="A0A2A2IH20"/>
<keyword evidence="1" id="KW-0812">Transmembrane</keyword>
<keyword evidence="1" id="KW-1133">Transmembrane helix</keyword>
<keyword evidence="4" id="KW-1185">Reference proteome</keyword>
<feature type="transmembrane region" description="Helical" evidence="1">
    <location>
        <begin position="12"/>
        <end position="29"/>
    </location>
</feature>
<reference evidence="3 4" key="1">
    <citation type="submission" date="2017-08" db="EMBL/GenBank/DDBJ databases">
        <title>Virgibacillus indicus sp. nov. and Virgibacillus profoundi sp. nov, two moderately halophilic bacteria isolated from marine sediment by using the Microfluidic Streak Plate.</title>
        <authorList>
            <person name="Xu B."/>
            <person name="Hu B."/>
            <person name="Wang J."/>
            <person name="Zhu Y."/>
            <person name="Huang L."/>
            <person name="Du W."/>
            <person name="Huang Y."/>
        </authorList>
    </citation>
    <scope>NUCLEOTIDE SEQUENCE [LARGE SCALE GENOMIC DNA]</scope>
    <source>
        <strain evidence="3 4">IO3-P3-H5</strain>
    </source>
</reference>
<dbReference type="InterPro" id="IPR008258">
    <property type="entry name" value="Transglycosylase_SLT_dom_1"/>
</dbReference>
<comment type="caution">
    <text evidence="3">The sequence shown here is derived from an EMBL/GenBank/DDBJ whole genome shotgun (WGS) entry which is preliminary data.</text>
</comment>
<protein>
    <recommendedName>
        <fullName evidence="2">SH3b domain-containing protein</fullName>
    </recommendedName>
</protein>
<dbReference type="SMART" id="SM00287">
    <property type="entry name" value="SH3b"/>
    <property type="match status" value="1"/>
</dbReference>
<dbReference type="OrthoDB" id="2690990at2"/>
<sequence>MGGETVKNFNRILIFSITLMVILYVQPIQGNAEEGNLFNFYNGETQEKLTDTKEVIVNNGEINSTVSIIENEEEIHHEEFTLINISSIEKLIFNNQEYAIVNYRHDGSANALYFEVFLMNEDGMESIYTSETYERGRVVIEDNEIILEYPKFEKGDVKTNPSNIVTQHFSIIKNKVVENEKEISATLSDQKLQSNTLNGVNPSYAEINSILTEESLKANVSPEIVKAIAYQESGWQQYWERVPESVKKCPNYDGTNVKLGYDCIGIGIMQISNQMYLDEGPEKEEYIRKLKTNIRFNIQEGIKILKEKWNYHRSGLIPTINDNDSMVIENWYFAIMAYNGLLPRNNPLERPFSPYAAYQEEVMERVGNYSLIDINPFPTHKLDPYIIGNGQLRFKTSNFTVEGPQHYSSQSLKAGDTSFVTVNDLNLRSAPGGNVKGSLNKGTKVIITGKYEGNNSRVNQYVWFPIRTSSGQTGWVASSYLSPTNNYIDNYSLSGERRYETSVSIANFGWHWDQPSSVVIGRGDIPIDALTGSVLAAKLDSPLLLTQNNELTESVEKELDRLQPDKVYILGGDKTAISPAVEAKLKNKFGKKSVHRISGTDRYETAFEVAKEVGNSKAVNEIFVTTGDESSSDPLAIAPYAGENNIPILLTRNNKLDRNVIKFIQDYGVKKVTIIGGTEAVSTTVVNHLDTLVDNVERVSGKTRYSTNTEIIEKYYNKADISKIFVSQGLEIADALAASPLAAKENSPIILTRTENVPREVKKWMNGYITEKPNLYFLGGKNAISNNTRKEFNQIVK</sequence>
<dbReference type="Gene3D" id="1.10.530.10">
    <property type="match status" value="1"/>
</dbReference>
<dbReference type="InterPro" id="IPR003646">
    <property type="entry name" value="SH3-like_bac-type"/>
</dbReference>
<dbReference type="Proteomes" id="UP000218887">
    <property type="component" value="Unassembled WGS sequence"/>
</dbReference>
<keyword evidence="1" id="KW-0472">Membrane</keyword>
<dbReference type="SUPFAM" id="SSF53955">
    <property type="entry name" value="Lysozyme-like"/>
    <property type="match status" value="1"/>
</dbReference>
<dbReference type="PANTHER" id="PTHR30032:SF8">
    <property type="entry name" value="GERMINATION-SPECIFIC N-ACETYLMURAMOYL-L-ALANINE AMIDASE"/>
    <property type="match status" value="1"/>
</dbReference>
<organism evidence="3 4">
    <name type="scientific">Virgibacillus profundi</name>
    <dbReference type="NCBI Taxonomy" id="2024555"/>
    <lineage>
        <taxon>Bacteria</taxon>
        <taxon>Bacillati</taxon>
        <taxon>Bacillota</taxon>
        <taxon>Bacilli</taxon>
        <taxon>Bacillales</taxon>
        <taxon>Bacillaceae</taxon>
        <taxon>Virgibacillus</taxon>
    </lineage>
</organism>
<evidence type="ECO:0000256" key="1">
    <source>
        <dbReference type="SAM" id="Phobius"/>
    </source>
</evidence>
<evidence type="ECO:0000313" key="4">
    <source>
        <dbReference type="Proteomes" id="UP000218887"/>
    </source>
</evidence>
<proteinExistence type="predicted"/>
<dbReference type="PROSITE" id="PS51781">
    <property type="entry name" value="SH3B"/>
    <property type="match status" value="1"/>
</dbReference>
<dbReference type="Pfam" id="PF01464">
    <property type="entry name" value="SLT"/>
    <property type="match status" value="1"/>
</dbReference>
<dbReference type="Gene3D" id="3.40.50.12090">
    <property type="match status" value="3"/>
</dbReference>
<accession>A0A2A2IH20</accession>
<dbReference type="EMBL" id="NPOA01000001">
    <property type="protein sequence ID" value="PAV31301.1"/>
    <property type="molecule type" value="Genomic_DNA"/>
</dbReference>
<dbReference type="Gene3D" id="2.30.30.40">
    <property type="entry name" value="SH3 Domains"/>
    <property type="match status" value="1"/>
</dbReference>
<dbReference type="InterPro" id="IPR051922">
    <property type="entry name" value="Bact_Sporulation_Assoc"/>
</dbReference>
<evidence type="ECO:0000259" key="2">
    <source>
        <dbReference type="PROSITE" id="PS51781"/>
    </source>
</evidence>
<evidence type="ECO:0000313" key="3">
    <source>
        <dbReference type="EMBL" id="PAV31301.1"/>
    </source>
</evidence>
<gene>
    <name evidence="3" type="ORF">CIL05_01220</name>
</gene>
<dbReference type="PANTHER" id="PTHR30032">
    <property type="entry name" value="N-ACETYLMURAMOYL-L-ALANINE AMIDASE-RELATED"/>
    <property type="match status" value="1"/>
</dbReference>
<dbReference type="InterPro" id="IPR023346">
    <property type="entry name" value="Lysozyme-like_dom_sf"/>
</dbReference>
<feature type="domain" description="SH3b" evidence="2">
    <location>
        <begin position="415"/>
        <end position="485"/>
    </location>
</feature>
<dbReference type="Pfam" id="PF04122">
    <property type="entry name" value="CW_binding_2"/>
    <property type="match status" value="3"/>
</dbReference>
<dbReference type="InterPro" id="IPR007253">
    <property type="entry name" value="Cell_wall-bd_2"/>
</dbReference>
<name>A0A2A2IH20_9BACI</name>